<dbReference type="OrthoDB" id="9795156at2"/>
<dbReference type="GO" id="GO:0006284">
    <property type="term" value="P:base-excision repair"/>
    <property type="evidence" value="ECO:0007669"/>
    <property type="project" value="InterPro"/>
</dbReference>
<dbReference type="RefSeq" id="WP_089961927.1">
    <property type="nucleotide sequence ID" value="NZ_FNAV01000012.1"/>
</dbReference>
<dbReference type="PANTHER" id="PTHR30037">
    <property type="entry name" value="DNA-3-METHYLADENINE GLYCOSYLASE 1"/>
    <property type="match status" value="1"/>
</dbReference>
<accession>A0A1G7IDG2</accession>
<dbReference type="EMBL" id="FNAV01000012">
    <property type="protein sequence ID" value="SDF10554.1"/>
    <property type="molecule type" value="Genomic_DNA"/>
</dbReference>
<dbReference type="Gene3D" id="1.10.340.30">
    <property type="entry name" value="Hypothetical protein, domain 2"/>
    <property type="match status" value="1"/>
</dbReference>
<evidence type="ECO:0000313" key="2">
    <source>
        <dbReference type="Proteomes" id="UP000198994"/>
    </source>
</evidence>
<protein>
    <submittedName>
        <fullName evidence="1">DNA-3-methyladenine glycosylase I</fullName>
    </submittedName>
</protein>
<reference evidence="2" key="1">
    <citation type="submission" date="2016-10" db="EMBL/GenBank/DDBJ databases">
        <authorList>
            <person name="Varghese N."/>
            <person name="Submissions S."/>
        </authorList>
    </citation>
    <scope>NUCLEOTIDE SEQUENCE [LARGE SCALE GENOMIC DNA]</scope>
    <source>
        <strain evidence="2">DSM 10146</strain>
    </source>
</reference>
<name>A0A1G7IDG2_9RHOB</name>
<organism evidence="1 2">
    <name type="scientific">Salipiger thiooxidans</name>
    <dbReference type="NCBI Taxonomy" id="282683"/>
    <lineage>
        <taxon>Bacteria</taxon>
        <taxon>Pseudomonadati</taxon>
        <taxon>Pseudomonadota</taxon>
        <taxon>Alphaproteobacteria</taxon>
        <taxon>Rhodobacterales</taxon>
        <taxon>Roseobacteraceae</taxon>
        <taxon>Salipiger</taxon>
    </lineage>
</organism>
<dbReference type="InterPro" id="IPR052891">
    <property type="entry name" value="DNA-3mA_glycosylase"/>
</dbReference>
<dbReference type="AlphaFoldDB" id="A0A1G7IDG2"/>
<dbReference type="InterPro" id="IPR011257">
    <property type="entry name" value="DNA_glycosylase"/>
</dbReference>
<dbReference type="PANTHER" id="PTHR30037:SF3">
    <property type="entry name" value="BLR0857 PROTEIN"/>
    <property type="match status" value="1"/>
</dbReference>
<dbReference type="GO" id="GO:0008725">
    <property type="term" value="F:DNA-3-methyladenine glycosylase activity"/>
    <property type="evidence" value="ECO:0007669"/>
    <property type="project" value="InterPro"/>
</dbReference>
<gene>
    <name evidence="1" type="ORF">SAMN04488105_112158</name>
</gene>
<dbReference type="STRING" id="282683.SAMN04488105_112158"/>
<proteinExistence type="predicted"/>
<evidence type="ECO:0000313" key="1">
    <source>
        <dbReference type="EMBL" id="SDF10554.1"/>
    </source>
</evidence>
<sequence>MRRFEEILAIAIDRKGSREAVLGDAPVPRSADEIAAIPDDRWLAGMARGIFQAGISWTVVESKWPGIEEAFHGFDTGRCAMMSDDWFDALLGDRRVIRSGPKIAAIRDNAVFIRETAAASGSFGRRVGDWPAGDFIGLLDWLKREGARLGGNTGAYLLRGMGKDGFLLSRDVVARLVAEGVIDKAPGSRKAMVPVQEAFDRWAAESGESFTTISRVLARSIG</sequence>
<dbReference type="Pfam" id="PF03352">
    <property type="entry name" value="Adenine_glyco"/>
    <property type="match status" value="1"/>
</dbReference>
<dbReference type="Proteomes" id="UP000198994">
    <property type="component" value="Unassembled WGS sequence"/>
</dbReference>
<keyword evidence="2" id="KW-1185">Reference proteome</keyword>
<dbReference type="InterPro" id="IPR005019">
    <property type="entry name" value="Adenine_glyco"/>
</dbReference>
<dbReference type="SUPFAM" id="SSF48150">
    <property type="entry name" value="DNA-glycosylase"/>
    <property type="match status" value="1"/>
</dbReference>